<evidence type="ECO:0000313" key="2">
    <source>
        <dbReference type="Proteomes" id="UP001153678"/>
    </source>
</evidence>
<dbReference type="OrthoDB" id="2440320at2759"/>
<gene>
    <name evidence="1" type="ORF">FWILDA_LOCUS19431</name>
</gene>
<comment type="caution">
    <text evidence="1">The sequence shown here is derived from an EMBL/GenBank/DDBJ whole genome shotgun (WGS) entry which is preliminary data.</text>
</comment>
<proteinExistence type="predicted"/>
<accession>A0A9W4X7C1</accession>
<protein>
    <submittedName>
        <fullName evidence="1">8021_t:CDS:1</fullName>
    </submittedName>
</protein>
<dbReference type="EMBL" id="CAMKVN010023493">
    <property type="protein sequence ID" value="CAI2200157.1"/>
    <property type="molecule type" value="Genomic_DNA"/>
</dbReference>
<reference evidence="1" key="1">
    <citation type="submission" date="2022-08" db="EMBL/GenBank/DDBJ databases">
        <authorList>
            <person name="Kallberg Y."/>
            <person name="Tangrot J."/>
            <person name="Rosling A."/>
        </authorList>
    </citation>
    <scope>NUCLEOTIDE SEQUENCE</scope>
    <source>
        <strain evidence="1">Wild A</strain>
    </source>
</reference>
<dbReference type="Proteomes" id="UP001153678">
    <property type="component" value="Unassembled WGS sequence"/>
</dbReference>
<sequence>IKESVFAIFGENILPPINTKASALEISRWKSSENVRRCYTHLFQPMAEGSDVSYMARIMERM</sequence>
<name>A0A9W4X7C1_9GLOM</name>
<evidence type="ECO:0000313" key="1">
    <source>
        <dbReference type="EMBL" id="CAI2200157.1"/>
    </source>
</evidence>
<keyword evidence="2" id="KW-1185">Reference proteome</keyword>
<organism evidence="1 2">
    <name type="scientific">Funneliformis geosporum</name>
    <dbReference type="NCBI Taxonomy" id="1117311"/>
    <lineage>
        <taxon>Eukaryota</taxon>
        <taxon>Fungi</taxon>
        <taxon>Fungi incertae sedis</taxon>
        <taxon>Mucoromycota</taxon>
        <taxon>Glomeromycotina</taxon>
        <taxon>Glomeromycetes</taxon>
        <taxon>Glomerales</taxon>
        <taxon>Glomeraceae</taxon>
        <taxon>Funneliformis</taxon>
    </lineage>
</organism>
<dbReference type="AlphaFoldDB" id="A0A9W4X7C1"/>
<feature type="non-terminal residue" evidence="1">
    <location>
        <position position="1"/>
    </location>
</feature>